<dbReference type="SUPFAM" id="SSF55729">
    <property type="entry name" value="Acyl-CoA N-acyltransferases (Nat)"/>
    <property type="match status" value="1"/>
</dbReference>
<dbReference type="EMBL" id="CAEZVS010000079">
    <property type="protein sequence ID" value="CAB4636977.1"/>
    <property type="molecule type" value="Genomic_DNA"/>
</dbReference>
<dbReference type="PROSITE" id="PS51186">
    <property type="entry name" value="GNAT"/>
    <property type="match status" value="1"/>
</dbReference>
<name>A0A6J6JI96_9ZZZZ</name>
<dbReference type="InterPro" id="IPR017255">
    <property type="entry name" value="AcTrfase_GNAT_prd"/>
</dbReference>
<gene>
    <name evidence="2" type="ORF">UFOPK2106_00606</name>
</gene>
<organism evidence="2">
    <name type="scientific">freshwater metagenome</name>
    <dbReference type="NCBI Taxonomy" id="449393"/>
    <lineage>
        <taxon>unclassified sequences</taxon>
        <taxon>metagenomes</taxon>
        <taxon>ecological metagenomes</taxon>
    </lineage>
</organism>
<protein>
    <submittedName>
        <fullName evidence="2">Unannotated protein</fullName>
    </submittedName>
</protein>
<dbReference type="Gene3D" id="3.40.630.30">
    <property type="match status" value="1"/>
</dbReference>
<dbReference type="Pfam" id="PF00583">
    <property type="entry name" value="Acetyltransf_1"/>
    <property type="match status" value="1"/>
</dbReference>
<dbReference type="PIRSF" id="PIRSF037663">
    <property type="entry name" value="Acetyltransf_GNAT_prd"/>
    <property type="match status" value="1"/>
</dbReference>
<dbReference type="InterPro" id="IPR000182">
    <property type="entry name" value="GNAT_dom"/>
</dbReference>
<sequence length="136" mass="15243">MVPMLPRLWFKDFQSTSFVIRGDDFQPIAFLVGYISQTDKSKAYVHFIGVDPDFRKDGLGRSLYEAFSRKATDLGANRIEAVTSPINTTSLRFHESVGFMAKEESGDLVLPTQALGHKDFDGTGEDRVILIKILQV</sequence>
<reference evidence="2" key="1">
    <citation type="submission" date="2020-05" db="EMBL/GenBank/DDBJ databases">
        <authorList>
            <person name="Chiriac C."/>
            <person name="Salcher M."/>
            <person name="Ghai R."/>
            <person name="Kavagutti S V."/>
        </authorList>
    </citation>
    <scope>NUCLEOTIDE SEQUENCE</scope>
</reference>
<dbReference type="InterPro" id="IPR016181">
    <property type="entry name" value="Acyl_CoA_acyltransferase"/>
</dbReference>
<dbReference type="AlphaFoldDB" id="A0A6J6JI96"/>
<dbReference type="GO" id="GO:0016747">
    <property type="term" value="F:acyltransferase activity, transferring groups other than amino-acyl groups"/>
    <property type="evidence" value="ECO:0007669"/>
    <property type="project" value="InterPro"/>
</dbReference>
<proteinExistence type="predicted"/>
<dbReference type="CDD" id="cd04301">
    <property type="entry name" value="NAT_SF"/>
    <property type="match status" value="1"/>
</dbReference>
<accession>A0A6J6JI96</accession>
<evidence type="ECO:0000259" key="1">
    <source>
        <dbReference type="PROSITE" id="PS51186"/>
    </source>
</evidence>
<feature type="domain" description="N-acetyltransferase" evidence="1">
    <location>
        <begin position="1"/>
        <end position="121"/>
    </location>
</feature>
<evidence type="ECO:0000313" key="2">
    <source>
        <dbReference type="EMBL" id="CAB4636977.1"/>
    </source>
</evidence>